<dbReference type="CDD" id="cd02696">
    <property type="entry name" value="MurNAc-LAA"/>
    <property type="match status" value="1"/>
</dbReference>
<sequence length="203" mass="22844">MKRIIYLLGFMTTSFLTTNLNAQTASKTIVIDAGHGGSDVGSKNNAIVESQFTLEIAKKIQQLAKEKNIEVILTRDEDKIVDFENRLSKINSIKPDLVISLHVNNSQNRTTNGSEVFIYKNNTDEKTAQIGSDLAELISFNSIENRGLKKQNFRILRDSQVPAFLLELGFASNDKDIEVLKAADYQKQLAEKIVNYLENYKTI</sequence>
<comment type="catalytic activity">
    <reaction evidence="1">
        <text>Hydrolyzes the link between N-acetylmuramoyl residues and L-amino acid residues in certain cell-wall glycopeptides.</text>
        <dbReference type="EC" id="3.5.1.28"/>
    </reaction>
</comment>
<dbReference type="GO" id="GO:0009253">
    <property type="term" value="P:peptidoglycan catabolic process"/>
    <property type="evidence" value="ECO:0007669"/>
    <property type="project" value="InterPro"/>
</dbReference>
<evidence type="ECO:0000256" key="3">
    <source>
        <dbReference type="ARBA" id="ARBA00022801"/>
    </source>
</evidence>
<dbReference type="InterPro" id="IPR050695">
    <property type="entry name" value="N-acetylmuramoyl_amidase_3"/>
</dbReference>
<organism evidence="6 7">
    <name type="scientific">Algoriella xinjiangensis</name>
    <dbReference type="NCBI Taxonomy" id="684065"/>
    <lineage>
        <taxon>Bacteria</taxon>
        <taxon>Pseudomonadati</taxon>
        <taxon>Bacteroidota</taxon>
        <taxon>Flavobacteriia</taxon>
        <taxon>Flavobacteriales</taxon>
        <taxon>Weeksellaceae</taxon>
        <taxon>Algoriella</taxon>
    </lineage>
</organism>
<reference evidence="7" key="1">
    <citation type="submission" date="2016-10" db="EMBL/GenBank/DDBJ databases">
        <authorList>
            <person name="Varghese N."/>
            <person name="Submissions S."/>
        </authorList>
    </citation>
    <scope>NUCLEOTIDE SEQUENCE [LARGE SCALE GENOMIC DNA]</scope>
    <source>
        <strain evidence="7">XJ109</strain>
    </source>
</reference>
<dbReference type="RefSeq" id="WP_092909461.1">
    <property type="nucleotide sequence ID" value="NZ_FOUZ01000015.1"/>
</dbReference>
<dbReference type="Pfam" id="PF01520">
    <property type="entry name" value="Amidase_3"/>
    <property type="match status" value="1"/>
</dbReference>
<feature type="signal peptide" evidence="4">
    <location>
        <begin position="1"/>
        <end position="22"/>
    </location>
</feature>
<dbReference type="GO" id="GO:0030288">
    <property type="term" value="C:outer membrane-bounded periplasmic space"/>
    <property type="evidence" value="ECO:0007669"/>
    <property type="project" value="TreeGrafter"/>
</dbReference>
<evidence type="ECO:0000256" key="2">
    <source>
        <dbReference type="ARBA" id="ARBA00011901"/>
    </source>
</evidence>
<keyword evidence="4" id="KW-0732">Signal</keyword>
<evidence type="ECO:0000256" key="1">
    <source>
        <dbReference type="ARBA" id="ARBA00001561"/>
    </source>
</evidence>
<dbReference type="STRING" id="684065.SAMN05421738_11521"/>
<feature type="domain" description="MurNAc-LAA" evidence="5">
    <location>
        <begin position="87"/>
        <end position="198"/>
    </location>
</feature>
<dbReference type="SUPFAM" id="SSF53187">
    <property type="entry name" value="Zn-dependent exopeptidases"/>
    <property type="match status" value="1"/>
</dbReference>
<keyword evidence="3" id="KW-0378">Hydrolase</keyword>
<dbReference type="Proteomes" id="UP000199149">
    <property type="component" value="Unassembled WGS sequence"/>
</dbReference>
<protein>
    <recommendedName>
        <fullName evidence="2">N-acetylmuramoyl-L-alanine amidase</fullName>
        <ecNumber evidence="2">3.5.1.28</ecNumber>
    </recommendedName>
</protein>
<gene>
    <name evidence="6" type="ORF">SAMN05421738_11521</name>
</gene>
<evidence type="ECO:0000313" key="7">
    <source>
        <dbReference type="Proteomes" id="UP000199149"/>
    </source>
</evidence>
<dbReference type="PANTHER" id="PTHR30404">
    <property type="entry name" value="N-ACETYLMURAMOYL-L-ALANINE AMIDASE"/>
    <property type="match status" value="1"/>
</dbReference>
<evidence type="ECO:0000259" key="5">
    <source>
        <dbReference type="SMART" id="SM00646"/>
    </source>
</evidence>
<feature type="chain" id="PRO_5011561407" description="N-acetylmuramoyl-L-alanine amidase" evidence="4">
    <location>
        <begin position="23"/>
        <end position="203"/>
    </location>
</feature>
<evidence type="ECO:0000256" key="4">
    <source>
        <dbReference type="SAM" id="SignalP"/>
    </source>
</evidence>
<dbReference type="Gene3D" id="3.40.630.40">
    <property type="entry name" value="Zn-dependent exopeptidases"/>
    <property type="match status" value="1"/>
</dbReference>
<accession>A0A1I5A1X4</accession>
<dbReference type="EMBL" id="FOUZ01000015">
    <property type="protein sequence ID" value="SFN56229.1"/>
    <property type="molecule type" value="Genomic_DNA"/>
</dbReference>
<dbReference type="GO" id="GO:0008745">
    <property type="term" value="F:N-acetylmuramoyl-L-alanine amidase activity"/>
    <property type="evidence" value="ECO:0007669"/>
    <property type="project" value="UniProtKB-EC"/>
</dbReference>
<dbReference type="InterPro" id="IPR002508">
    <property type="entry name" value="MurNAc-LAA_cat"/>
</dbReference>
<dbReference type="SMART" id="SM00646">
    <property type="entry name" value="Ami_3"/>
    <property type="match status" value="1"/>
</dbReference>
<keyword evidence="7" id="KW-1185">Reference proteome</keyword>
<dbReference type="PANTHER" id="PTHR30404:SF0">
    <property type="entry name" value="N-ACETYLMURAMOYL-L-ALANINE AMIDASE AMIC"/>
    <property type="match status" value="1"/>
</dbReference>
<dbReference type="EC" id="3.5.1.28" evidence="2"/>
<evidence type="ECO:0000313" key="6">
    <source>
        <dbReference type="EMBL" id="SFN56229.1"/>
    </source>
</evidence>
<name>A0A1I5A1X4_9FLAO</name>
<dbReference type="OrthoDB" id="9806267at2"/>
<dbReference type="AlphaFoldDB" id="A0A1I5A1X4"/>
<proteinExistence type="predicted"/>